<dbReference type="AlphaFoldDB" id="A0A345P9Y6"/>
<dbReference type="Pfam" id="PF13545">
    <property type="entry name" value="HTH_Crp_2"/>
    <property type="match status" value="1"/>
</dbReference>
<evidence type="ECO:0000313" key="7">
    <source>
        <dbReference type="Proteomes" id="UP000253940"/>
    </source>
</evidence>
<evidence type="ECO:0000256" key="2">
    <source>
        <dbReference type="ARBA" id="ARBA00023125"/>
    </source>
</evidence>
<sequence length="238" mass="26922">MNPHDTVTRYEGLLRTGQWFAQLPASLQTGLLDAATIVHLHAGQVLFEQNDTAHGLYAVISGCISISRQRADGKEALLTLMESPHWFGEITLFDRMNRTHNAVALGDTVLIHIRGELLDQLLAKEPHYWQNFGQLLTDKIRLLLNQAEDLALRTTGQRLANRLVYFAENASNRSDRSRRIIPIPQEQLAMMLYLTRQTTNQLLKDLERQGLIKLVYGAIEILDIDGLRTFADPPSISK</sequence>
<keyword evidence="1" id="KW-0805">Transcription regulation</keyword>
<dbReference type="SUPFAM" id="SSF51206">
    <property type="entry name" value="cAMP-binding domain-like"/>
    <property type="match status" value="1"/>
</dbReference>
<evidence type="ECO:0000256" key="3">
    <source>
        <dbReference type="ARBA" id="ARBA00023163"/>
    </source>
</evidence>
<dbReference type="SMART" id="SM00419">
    <property type="entry name" value="HTH_CRP"/>
    <property type="match status" value="1"/>
</dbReference>
<dbReference type="GO" id="GO:0003677">
    <property type="term" value="F:DNA binding"/>
    <property type="evidence" value="ECO:0007669"/>
    <property type="project" value="UniProtKB-KW"/>
</dbReference>
<feature type="domain" description="HTH crp-type" evidence="5">
    <location>
        <begin position="153"/>
        <end position="225"/>
    </location>
</feature>
<keyword evidence="2" id="KW-0238">DNA-binding</keyword>
<dbReference type="Proteomes" id="UP000253940">
    <property type="component" value="Chromosome"/>
</dbReference>
<gene>
    <name evidence="6" type="ORF">HYN46_15350</name>
</gene>
<dbReference type="CDD" id="cd00038">
    <property type="entry name" value="CAP_ED"/>
    <property type="match status" value="1"/>
</dbReference>
<dbReference type="InterPro" id="IPR050397">
    <property type="entry name" value="Env_Response_Regulators"/>
</dbReference>
<dbReference type="InterPro" id="IPR012318">
    <property type="entry name" value="HTH_CRP"/>
</dbReference>
<reference evidence="6 7" key="1">
    <citation type="submission" date="2018-07" db="EMBL/GenBank/DDBJ databases">
        <title>Genome sequencing of Moraxellaceae gen. HYN0046.</title>
        <authorList>
            <person name="Kim M."/>
            <person name="Yi H."/>
        </authorList>
    </citation>
    <scope>NUCLEOTIDE SEQUENCE [LARGE SCALE GENOMIC DNA]</scope>
    <source>
        <strain evidence="6 7">HYN0046</strain>
    </source>
</reference>
<dbReference type="Gene3D" id="2.60.120.10">
    <property type="entry name" value="Jelly Rolls"/>
    <property type="match status" value="1"/>
</dbReference>
<dbReference type="GO" id="GO:0005829">
    <property type="term" value="C:cytosol"/>
    <property type="evidence" value="ECO:0007669"/>
    <property type="project" value="TreeGrafter"/>
</dbReference>
<keyword evidence="3" id="KW-0804">Transcription</keyword>
<keyword evidence="7" id="KW-1185">Reference proteome</keyword>
<protein>
    <submittedName>
        <fullName evidence="6">Crp/Fnr family transcriptional regulator</fullName>
    </submittedName>
</protein>
<dbReference type="InterPro" id="IPR000595">
    <property type="entry name" value="cNMP-bd_dom"/>
</dbReference>
<dbReference type="SMART" id="SM00100">
    <property type="entry name" value="cNMP"/>
    <property type="match status" value="1"/>
</dbReference>
<evidence type="ECO:0000256" key="1">
    <source>
        <dbReference type="ARBA" id="ARBA00023015"/>
    </source>
</evidence>
<dbReference type="OrthoDB" id="6881322at2"/>
<dbReference type="SUPFAM" id="SSF46785">
    <property type="entry name" value="Winged helix' DNA-binding domain"/>
    <property type="match status" value="1"/>
</dbReference>
<dbReference type="EMBL" id="CP031222">
    <property type="protein sequence ID" value="AXI04095.1"/>
    <property type="molecule type" value="Genomic_DNA"/>
</dbReference>
<dbReference type="InterPro" id="IPR018490">
    <property type="entry name" value="cNMP-bd_dom_sf"/>
</dbReference>
<dbReference type="GO" id="GO:0003700">
    <property type="term" value="F:DNA-binding transcription factor activity"/>
    <property type="evidence" value="ECO:0007669"/>
    <property type="project" value="TreeGrafter"/>
</dbReference>
<proteinExistence type="predicted"/>
<accession>A0A345P9Y6</accession>
<dbReference type="InterPro" id="IPR014710">
    <property type="entry name" value="RmlC-like_jellyroll"/>
</dbReference>
<evidence type="ECO:0000313" key="6">
    <source>
        <dbReference type="EMBL" id="AXI04095.1"/>
    </source>
</evidence>
<feature type="domain" description="Cyclic nucleotide-binding" evidence="4">
    <location>
        <begin position="19"/>
        <end position="122"/>
    </location>
</feature>
<dbReference type="InterPro" id="IPR036390">
    <property type="entry name" value="WH_DNA-bd_sf"/>
</dbReference>
<dbReference type="RefSeq" id="WP_114900203.1">
    <property type="nucleotide sequence ID" value="NZ_CP031222.1"/>
</dbReference>
<evidence type="ECO:0000259" key="5">
    <source>
        <dbReference type="PROSITE" id="PS51063"/>
    </source>
</evidence>
<organism evidence="6 7">
    <name type="scientific">Aquirhabdus parva</name>
    <dbReference type="NCBI Taxonomy" id="2283318"/>
    <lineage>
        <taxon>Bacteria</taxon>
        <taxon>Pseudomonadati</taxon>
        <taxon>Pseudomonadota</taxon>
        <taxon>Gammaproteobacteria</taxon>
        <taxon>Moraxellales</taxon>
        <taxon>Moraxellaceae</taxon>
        <taxon>Aquirhabdus</taxon>
    </lineage>
</organism>
<dbReference type="KEGG" id="mbah:HYN46_15350"/>
<dbReference type="PROSITE" id="PS51063">
    <property type="entry name" value="HTH_CRP_2"/>
    <property type="match status" value="1"/>
</dbReference>
<dbReference type="PANTHER" id="PTHR24567">
    <property type="entry name" value="CRP FAMILY TRANSCRIPTIONAL REGULATORY PROTEIN"/>
    <property type="match status" value="1"/>
</dbReference>
<name>A0A345P9Y6_9GAMM</name>
<evidence type="ECO:0000259" key="4">
    <source>
        <dbReference type="PROSITE" id="PS50042"/>
    </source>
</evidence>
<dbReference type="Pfam" id="PF00027">
    <property type="entry name" value="cNMP_binding"/>
    <property type="match status" value="1"/>
</dbReference>
<dbReference type="PANTHER" id="PTHR24567:SF74">
    <property type="entry name" value="HTH-TYPE TRANSCRIPTIONAL REGULATOR ARCR"/>
    <property type="match status" value="1"/>
</dbReference>
<dbReference type="PROSITE" id="PS50042">
    <property type="entry name" value="CNMP_BINDING_3"/>
    <property type="match status" value="1"/>
</dbReference>